<organism evidence="3 4">
    <name type="scientific">Agromyces aureus</name>
    <dbReference type="NCBI Taxonomy" id="453304"/>
    <lineage>
        <taxon>Bacteria</taxon>
        <taxon>Bacillati</taxon>
        <taxon>Actinomycetota</taxon>
        <taxon>Actinomycetes</taxon>
        <taxon>Micrococcales</taxon>
        <taxon>Microbacteriaceae</taxon>
        <taxon>Agromyces</taxon>
    </lineage>
</organism>
<proteinExistence type="predicted"/>
<keyword evidence="1" id="KW-0472">Membrane</keyword>
<keyword evidence="1" id="KW-0812">Transmembrane</keyword>
<evidence type="ECO:0000256" key="1">
    <source>
        <dbReference type="SAM" id="Phobius"/>
    </source>
</evidence>
<evidence type="ECO:0000313" key="4">
    <source>
        <dbReference type="Proteomes" id="UP000078437"/>
    </source>
</evidence>
<evidence type="ECO:0000313" key="3">
    <source>
        <dbReference type="EMBL" id="ANJ27445.1"/>
    </source>
</evidence>
<dbReference type="InterPro" id="IPR013766">
    <property type="entry name" value="Thioredoxin_domain"/>
</dbReference>
<protein>
    <recommendedName>
        <fullName evidence="2">Thioredoxin domain-containing protein</fullName>
    </recommendedName>
</protein>
<dbReference type="AlphaFoldDB" id="A0A191WGM1"/>
<dbReference type="Proteomes" id="UP000078437">
    <property type="component" value="Chromosome"/>
</dbReference>
<dbReference type="Gene3D" id="3.40.30.10">
    <property type="entry name" value="Glutaredoxin"/>
    <property type="match status" value="1"/>
</dbReference>
<dbReference type="KEGG" id="agy:ATC03_12735"/>
<dbReference type="EMBL" id="CP013979">
    <property type="protein sequence ID" value="ANJ27445.1"/>
    <property type="molecule type" value="Genomic_DNA"/>
</dbReference>
<dbReference type="InterPro" id="IPR036249">
    <property type="entry name" value="Thioredoxin-like_sf"/>
</dbReference>
<sequence>MDWQAALIVGLGLPAIATVLGLVWRARTGRVRSAAGVRTPTDAASARSTSAAALGLADADLGDAATLVQFSTEYCSRCPATARQLGEVAASYDGVRHVEIDLTHRADLADRFHVRQTPTTLILRADGTTTARIGGAPRLAAVRTHLETLIGSPHVAS</sequence>
<reference evidence="4" key="2">
    <citation type="submission" date="2016-01" db="EMBL/GenBank/DDBJ databases">
        <title>Complete genome sequence of Agromyces aureus AR33T and comparison with related organisms.</title>
        <authorList>
            <person name="Corretto E."/>
            <person name="Antonielli L."/>
            <person name="Sessitsch A."/>
            <person name="Brader G."/>
        </authorList>
    </citation>
    <scope>NUCLEOTIDE SEQUENCE [LARGE SCALE GENOMIC DNA]</scope>
    <source>
        <strain evidence="4">AR33</strain>
    </source>
</reference>
<evidence type="ECO:0000259" key="2">
    <source>
        <dbReference type="Pfam" id="PF00085"/>
    </source>
</evidence>
<gene>
    <name evidence="3" type="ORF">ATC03_12735</name>
</gene>
<accession>A0A191WGM1</accession>
<dbReference type="Pfam" id="PF00085">
    <property type="entry name" value="Thioredoxin"/>
    <property type="match status" value="1"/>
</dbReference>
<dbReference type="SUPFAM" id="SSF52833">
    <property type="entry name" value="Thioredoxin-like"/>
    <property type="match status" value="1"/>
</dbReference>
<keyword evidence="1" id="KW-1133">Transmembrane helix</keyword>
<dbReference type="OrthoDB" id="1495530at2"/>
<feature type="transmembrane region" description="Helical" evidence="1">
    <location>
        <begin position="6"/>
        <end position="24"/>
    </location>
</feature>
<dbReference type="CDD" id="cd02947">
    <property type="entry name" value="TRX_family"/>
    <property type="match status" value="1"/>
</dbReference>
<keyword evidence="4" id="KW-1185">Reference proteome</keyword>
<feature type="domain" description="Thioredoxin" evidence="2">
    <location>
        <begin position="64"/>
        <end position="143"/>
    </location>
</feature>
<reference evidence="3 4" key="1">
    <citation type="journal article" date="2016" name="Int. J. Syst. Evol. Microbiol.">
        <title>Agromyces aureus sp. nov., isolated from the rhizosphere of Salix caprea L. grown in a heavy-metal-contaminated soil.</title>
        <authorList>
            <person name="Corretto E."/>
            <person name="Antonielli L."/>
            <person name="Sessitsch A."/>
            <person name="Compant S."/>
            <person name="Gorfer M."/>
            <person name="Kuffner M."/>
            <person name="Brader G."/>
        </authorList>
    </citation>
    <scope>NUCLEOTIDE SEQUENCE [LARGE SCALE GENOMIC DNA]</scope>
    <source>
        <strain evidence="3 4">AR33</strain>
    </source>
</reference>
<dbReference type="STRING" id="453304.ATC03_12735"/>
<dbReference type="RefSeq" id="WP_067877679.1">
    <property type="nucleotide sequence ID" value="NZ_CP013979.1"/>
</dbReference>
<name>A0A191WGM1_9MICO</name>